<dbReference type="Gene3D" id="3.30.40.10">
    <property type="entry name" value="Zinc/RING finger domain, C3HC4 (zinc finger)"/>
    <property type="match status" value="1"/>
</dbReference>
<dbReference type="InterPro" id="IPR028889">
    <property type="entry name" value="USP"/>
</dbReference>
<dbReference type="EMBL" id="UFQT01001536">
    <property type="protein sequence ID" value="SSX30953.1"/>
    <property type="molecule type" value="Genomic_DNA"/>
</dbReference>
<gene>
    <name evidence="10" type="primary">CSON003088</name>
</gene>
<feature type="region of interest" description="Disordered" evidence="7">
    <location>
        <begin position="1"/>
        <end position="20"/>
    </location>
</feature>
<dbReference type="Pfam" id="PF00443">
    <property type="entry name" value="UCH"/>
    <property type="match status" value="1"/>
</dbReference>
<protein>
    <recommendedName>
        <fullName evidence="6">Ubiquitin carboxyl-terminal hydrolase</fullName>
        <ecNumber evidence="6">3.4.19.12</ecNumber>
    </recommendedName>
</protein>
<keyword evidence="6" id="KW-0788">Thiol protease</keyword>
<dbReference type="GO" id="GO:0004843">
    <property type="term" value="F:cysteine-type deubiquitinase activity"/>
    <property type="evidence" value="ECO:0007669"/>
    <property type="project" value="UniProtKB-UniRule"/>
</dbReference>
<evidence type="ECO:0000256" key="7">
    <source>
        <dbReference type="SAM" id="MobiDB-lite"/>
    </source>
</evidence>
<evidence type="ECO:0000313" key="10">
    <source>
        <dbReference type="EMBL" id="SSX30953.1"/>
    </source>
</evidence>
<dbReference type="InterPro" id="IPR038765">
    <property type="entry name" value="Papain-like_cys_pep_sf"/>
</dbReference>
<dbReference type="EC" id="3.4.19.12" evidence="6"/>
<dbReference type="PROSITE" id="PS00972">
    <property type="entry name" value="USP_1"/>
    <property type="match status" value="1"/>
</dbReference>
<evidence type="ECO:0000256" key="5">
    <source>
        <dbReference type="PROSITE-ProRule" id="PRU00502"/>
    </source>
</evidence>
<dbReference type="GO" id="GO:0016579">
    <property type="term" value="P:protein deubiquitination"/>
    <property type="evidence" value="ECO:0007669"/>
    <property type="project" value="InterPro"/>
</dbReference>
<dbReference type="PANTHER" id="PTHR24006:SF781">
    <property type="entry name" value="LD34905P"/>
    <property type="match status" value="1"/>
</dbReference>
<evidence type="ECO:0000256" key="4">
    <source>
        <dbReference type="ARBA" id="ARBA00022833"/>
    </source>
</evidence>
<keyword evidence="2" id="KW-0479">Metal-binding</keyword>
<dbReference type="SUPFAM" id="SSF57850">
    <property type="entry name" value="RING/U-box"/>
    <property type="match status" value="1"/>
</dbReference>
<dbReference type="OMA" id="MAAGHYV"/>
<dbReference type="GO" id="GO:0005829">
    <property type="term" value="C:cytosol"/>
    <property type="evidence" value="ECO:0007669"/>
    <property type="project" value="TreeGrafter"/>
</dbReference>
<dbReference type="GO" id="GO:0006508">
    <property type="term" value="P:proteolysis"/>
    <property type="evidence" value="ECO:0007669"/>
    <property type="project" value="UniProtKB-KW"/>
</dbReference>
<sequence length="828" mass="93522">MVYNKPQTETGDQENGYSTESCDETTANNIGYGLTDSCSHVLKSCDLPKIRKSIKTTGILKNCSQCEKEPNSTENITSMENDLEVAIEYDETLWICLKCGVQLCGRNKNKHALAHNQKSHSDEHNLAVNSTYWAVWCYKCDSAVNPNSKKKLQECIDYIKREAKKDNSHQKDQADDIISNNSSLIETQPKLNAKECNASNMETVPFNLDNLPRVRGLSNLGNTCFFNAVLQCLSQTPFLLEILKESKEPGEKFQLPGGKMKQDNGEEVFLKPINGELNSWGNLTAELAETLEQLQSSNNCGVFTPNKLLKQLTAKWPQFAGGDQHDSHELLRHLLESVRCEDLRRYQSVILKLLGYSKSVDPQSVEEGTKQKIKFYGQQVSDRILRPEQVFRGFLVSTLTCQDCYHTSSRHEYFLDISLPITIEKPHPPRRKPSPEPIVSRHQSKKEKERERRAKRNLKKQAAKDATNDTTKTQSASSSGEQTDGDIEDNLMDDASNKIIDQSKGNCDDNGNADSGPEMEPLLNDIDKSPSNVKNEIIELGISSTRVNNLIKQTSKSDPLTEKLERLDLDDDLNHRPKQSRRVRTYSYADWSTTLAPRYQCEESECSVTCDNCTEQINGKGGKPVYTNATKQLLISSPPAVLILHLKRFQVGPRGMFRKITKHVAFPLVLDIAPFCGSKVKRLANLRPHQRKLPYSLYGIVEHSGTMHGGHYVAYVKVRPKISPNDRRWDFLPTGTKAELDQADEQKLRLEKSIERAREFAENEESSSSSEDGATGGDHETLPNPILGKWYYVSDSRVQSVSEKDVLNAQAYLLFYERVDVDYIDIED</sequence>
<dbReference type="Gene3D" id="3.90.70.10">
    <property type="entry name" value="Cysteine proteinases"/>
    <property type="match status" value="1"/>
</dbReference>
<feature type="compositionally biased region" description="Acidic residues" evidence="7">
    <location>
        <begin position="483"/>
        <end position="492"/>
    </location>
</feature>
<dbReference type="InterPro" id="IPR013083">
    <property type="entry name" value="Znf_RING/FYVE/PHD"/>
</dbReference>
<dbReference type="PROSITE" id="PS50235">
    <property type="entry name" value="USP_3"/>
    <property type="match status" value="1"/>
</dbReference>
<dbReference type="AlphaFoldDB" id="A0A336MQ93"/>
<feature type="domain" description="UBP-type" evidence="9">
    <location>
        <begin position="36"/>
        <end position="163"/>
    </location>
</feature>
<keyword evidence="4" id="KW-0862">Zinc</keyword>
<dbReference type="PROSITE" id="PS00973">
    <property type="entry name" value="USP_2"/>
    <property type="match status" value="1"/>
</dbReference>
<keyword evidence="6" id="KW-0645">Protease</keyword>
<dbReference type="Pfam" id="PF02148">
    <property type="entry name" value="zf-UBP"/>
    <property type="match status" value="1"/>
</dbReference>
<evidence type="ECO:0000256" key="1">
    <source>
        <dbReference type="ARBA" id="ARBA00009085"/>
    </source>
</evidence>
<feature type="region of interest" description="Disordered" evidence="7">
    <location>
        <begin position="423"/>
        <end position="530"/>
    </location>
</feature>
<feature type="domain" description="USP" evidence="8">
    <location>
        <begin position="215"/>
        <end position="819"/>
    </location>
</feature>
<dbReference type="SUPFAM" id="SSF54001">
    <property type="entry name" value="Cysteine proteinases"/>
    <property type="match status" value="1"/>
</dbReference>
<dbReference type="InterPro" id="IPR001607">
    <property type="entry name" value="Znf_UBP"/>
</dbReference>
<dbReference type="InterPro" id="IPR018200">
    <property type="entry name" value="USP_CS"/>
</dbReference>
<comment type="catalytic activity">
    <reaction evidence="6">
        <text>Thiol-dependent hydrolysis of ester, thioester, amide, peptide and isopeptide bonds formed by the C-terminal Gly of ubiquitin (a 76-residue protein attached to proteins as an intracellular targeting signal).</text>
        <dbReference type="EC" id="3.4.19.12"/>
    </reaction>
</comment>
<dbReference type="PROSITE" id="PS50271">
    <property type="entry name" value="ZF_UBP"/>
    <property type="match status" value="1"/>
</dbReference>
<keyword evidence="6" id="KW-0378">Hydrolase</keyword>
<proteinExistence type="inferred from homology"/>
<dbReference type="InterPro" id="IPR001394">
    <property type="entry name" value="Peptidase_C19_UCH"/>
</dbReference>
<evidence type="ECO:0000259" key="8">
    <source>
        <dbReference type="PROSITE" id="PS50235"/>
    </source>
</evidence>
<comment type="similarity">
    <text evidence="1 6">Belongs to the peptidase C19 family.</text>
</comment>
<evidence type="ECO:0000256" key="3">
    <source>
        <dbReference type="ARBA" id="ARBA00022771"/>
    </source>
</evidence>
<reference evidence="10" key="1">
    <citation type="submission" date="2018-07" db="EMBL/GenBank/DDBJ databases">
        <authorList>
            <person name="Quirk P.G."/>
            <person name="Krulwich T.A."/>
        </authorList>
    </citation>
    <scope>NUCLEOTIDE SEQUENCE</scope>
</reference>
<dbReference type="GO" id="GO:0005634">
    <property type="term" value="C:nucleus"/>
    <property type="evidence" value="ECO:0007669"/>
    <property type="project" value="TreeGrafter"/>
</dbReference>
<evidence type="ECO:0000259" key="9">
    <source>
        <dbReference type="PROSITE" id="PS50271"/>
    </source>
</evidence>
<keyword evidence="3 5" id="KW-0863">Zinc-finger</keyword>
<dbReference type="VEuPathDB" id="VectorBase:CSON003088"/>
<evidence type="ECO:0000256" key="6">
    <source>
        <dbReference type="RuleBase" id="RU366025"/>
    </source>
</evidence>
<dbReference type="GO" id="GO:0008270">
    <property type="term" value="F:zinc ion binding"/>
    <property type="evidence" value="ECO:0007669"/>
    <property type="project" value="UniProtKB-KW"/>
</dbReference>
<feature type="region of interest" description="Disordered" evidence="7">
    <location>
        <begin position="759"/>
        <end position="782"/>
    </location>
</feature>
<dbReference type="PANTHER" id="PTHR24006">
    <property type="entry name" value="UBIQUITIN CARBOXYL-TERMINAL HYDROLASE"/>
    <property type="match status" value="1"/>
</dbReference>
<organism evidence="10">
    <name type="scientific">Culicoides sonorensis</name>
    <name type="common">Biting midge</name>
    <dbReference type="NCBI Taxonomy" id="179676"/>
    <lineage>
        <taxon>Eukaryota</taxon>
        <taxon>Metazoa</taxon>
        <taxon>Ecdysozoa</taxon>
        <taxon>Arthropoda</taxon>
        <taxon>Hexapoda</taxon>
        <taxon>Insecta</taxon>
        <taxon>Pterygota</taxon>
        <taxon>Neoptera</taxon>
        <taxon>Endopterygota</taxon>
        <taxon>Diptera</taxon>
        <taxon>Nematocera</taxon>
        <taxon>Chironomoidea</taxon>
        <taxon>Ceratopogonidae</taxon>
        <taxon>Ceratopogoninae</taxon>
        <taxon>Culicoides</taxon>
        <taxon>Monoculicoides</taxon>
    </lineage>
</organism>
<accession>A0A336MQ93</accession>
<dbReference type="InterPro" id="IPR050164">
    <property type="entry name" value="Peptidase_C19"/>
</dbReference>
<dbReference type="CDD" id="cd02667">
    <property type="entry name" value="Peptidase_C19K"/>
    <property type="match status" value="1"/>
</dbReference>
<evidence type="ECO:0000256" key="2">
    <source>
        <dbReference type="ARBA" id="ARBA00022723"/>
    </source>
</evidence>
<keyword evidence="6" id="KW-0833">Ubl conjugation pathway</keyword>
<name>A0A336MQ93_CULSO</name>